<dbReference type="CDD" id="cd09019">
    <property type="entry name" value="galactose_mutarotase_like"/>
    <property type="match status" value="1"/>
</dbReference>
<evidence type="ECO:0000256" key="2">
    <source>
        <dbReference type="ARBA" id="ARBA00004947"/>
    </source>
</evidence>
<evidence type="ECO:0000256" key="8">
    <source>
        <dbReference type="ARBA" id="ARBA00045743"/>
    </source>
</evidence>
<protein>
    <recommendedName>
        <fullName evidence="4">Galactose mutarotase</fullName>
    </recommendedName>
    <alternativeName>
        <fullName evidence="7">Aldose 1-epimerase</fullName>
    </alternativeName>
</protein>
<keyword evidence="10" id="KW-1185">Reference proteome</keyword>
<reference evidence="9" key="1">
    <citation type="journal article" date="2023" name="Genome Biol. Evol.">
        <title>Long-read-based Genome Assembly of Drosophila gunungcola Reveals Fewer Chemosensory Genes in Flower-breeding Species.</title>
        <authorList>
            <person name="Negi A."/>
            <person name="Liao B.Y."/>
            <person name="Yeh S.D."/>
        </authorList>
    </citation>
    <scope>NUCLEOTIDE SEQUENCE</scope>
    <source>
        <strain evidence="9">Sukarami</strain>
    </source>
</reference>
<dbReference type="Proteomes" id="UP001059596">
    <property type="component" value="Unassembled WGS sequence"/>
</dbReference>
<organism evidence="9 10">
    <name type="scientific">Drosophila gunungcola</name>
    <name type="common">fruit fly</name>
    <dbReference type="NCBI Taxonomy" id="103775"/>
    <lineage>
        <taxon>Eukaryota</taxon>
        <taxon>Metazoa</taxon>
        <taxon>Ecdysozoa</taxon>
        <taxon>Arthropoda</taxon>
        <taxon>Hexapoda</taxon>
        <taxon>Insecta</taxon>
        <taxon>Pterygota</taxon>
        <taxon>Neoptera</taxon>
        <taxon>Endopterygota</taxon>
        <taxon>Diptera</taxon>
        <taxon>Brachycera</taxon>
        <taxon>Muscomorpha</taxon>
        <taxon>Ephydroidea</taxon>
        <taxon>Drosophilidae</taxon>
        <taxon>Drosophila</taxon>
        <taxon>Sophophora</taxon>
    </lineage>
</organism>
<comment type="similarity">
    <text evidence="3">Belongs to the aldose epimerase family.</text>
</comment>
<dbReference type="GO" id="GO:0006006">
    <property type="term" value="P:glucose metabolic process"/>
    <property type="evidence" value="ECO:0007669"/>
    <property type="project" value="TreeGrafter"/>
</dbReference>
<dbReference type="InterPro" id="IPR047215">
    <property type="entry name" value="Galactose_mutarotase-like"/>
</dbReference>
<dbReference type="EMBL" id="JAMKOV010000174">
    <property type="protein sequence ID" value="KAI8033181.1"/>
    <property type="molecule type" value="Genomic_DNA"/>
</dbReference>
<dbReference type="InterPro" id="IPR011013">
    <property type="entry name" value="Gal_mutarotase_sf_dom"/>
</dbReference>
<comment type="function">
    <text evidence="8">Mutarotase that catalyzes the interconversion of beta-D-galactose and alpha-D-galactose during galactose metabolism. Beta-D-galactose is metabolized in the liver into glucose 1-phosphate, the primary metabolic fuel, by the action of four enzymes that constitute the Leloir pathway: GALM, GALK1 (galactokinase), GALT (galactose-1-phosphate uridylyltransferase) and GALE (UDP-galactose-4'-epimerase). Involved in the maintenance of the equilibrium between the beta- and alpha-anomers of galactose, therefore ensuring a sufficient supply of the alpha-anomer for GALK1. Also active on D-glucose although shows a preference for galactose over glucose.</text>
</comment>
<keyword evidence="6" id="KW-0119">Carbohydrate metabolism</keyword>
<gene>
    <name evidence="9" type="ORF">M5D96_014075</name>
</gene>
<dbReference type="PANTHER" id="PTHR10091">
    <property type="entry name" value="ALDOSE-1-EPIMERASE"/>
    <property type="match status" value="1"/>
</dbReference>
<name>A0A9P9YA44_9MUSC</name>
<dbReference type="PANTHER" id="PTHR10091:SF0">
    <property type="entry name" value="GALACTOSE MUTAROTASE"/>
    <property type="match status" value="1"/>
</dbReference>
<evidence type="ECO:0000256" key="1">
    <source>
        <dbReference type="ARBA" id="ARBA00001712"/>
    </source>
</evidence>
<evidence type="ECO:0000256" key="4">
    <source>
        <dbReference type="ARBA" id="ARBA00021023"/>
    </source>
</evidence>
<comment type="catalytic activity">
    <reaction evidence="1">
        <text>alpha-D-galactose = beta-D-galactose</text>
        <dbReference type="Rhea" id="RHEA:28675"/>
        <dbReference type="ChEBI" id="CHEBI:27667"/>
        <dbReference type="ChEBI" id="CHEBI:28061"/>
        <dbReference type="EC" id="5.1.3.3"/>
    </reaction>
    <physiologicalReaction direction="right-to-left" evidence="1">
        <dbReference type="Rhea" id="RHEA:28677"/>
    </physiologicalReaction>
</comment>
<sequence>MVQVTEDIFGIATNPFTKKAQVVRRYTMSNANNLSVSIIQLGATIQSIKVPDAYHQVSDVVLGFEDVAGYVKYRNYKFGCTLGRVTDVVGNGEFFMDERRIIVSKNLGQKHHIDGGFVGFDQVIWDLYMTRPDGVTLRHVSQNGHEGFPGTLDVMIHFTIDDDNLFFIRIEATTDQTTPVNLSNHIYFNLAGQCTGKKGIFEHRITMDAVETMDTSDDGLPTGRFNSDSVYDIRLPVLIGDRVRQFEKRSSKGYNVCYALDKEFDSNTTRYVARFMHPQSGRSMKILSNQPSVKFATANDFPQEPLGEEPILGKNCTRYWQHSGFSVQLLNYPDAVNQPDFPKSSSIQRSTIYTKLSINLVFRNRGNVAPNPKNWRPWAKSQCGGFKFECRCLGNLFEKRREESSKSSMSGLFIAIDNRNLWDKFHKVVCNSKQFEPTK</sequence>
<evidence type="ECO:0000256" key="7">
    <source>
        <dbReference type="ARBA" id="ARBA00032729"/>
    </source>
</evidence>
<comment type="pathway">
    <text evidence="2">Carbohydrate metabolism; galactose metabolism.</text>
</comment>
<accession>A0A9P9YA44</accession>
<dbReference type="GO" id="GO:0004034">
    <property type="term" value="F:aldose 1-epimerase activity"/>
    <property type="evidence" value="ECO:0007669"/>
    <property type="project" value="UniProtKB-EC"/>
</dbReference>
<dbReference type="InterPro" id="IPR008183">
    <property type="entry name" value="Aldose_1/G6P_1-epimerase"/>
</dbReference>
<dbReference type="GO" id="GO:0030246">
    <property type="term" value="F:carbohydrate binding"/>
    <property type="evidence" value="ECO:0007669"/>
    <property type="project" value="InterPro"/>
</dbReference>
<dbReference type="InterPro" id="IPR014718">
    <property type="entry name" value="GH-type_carb-bd"/>
</dbReference>
<dbReference type="SUPFAM" id="SSF74650">
    <property type="entry name" value="Galactose mutarotase-like"/>
    <property type="match status" value="1"/>
</dbReference>
<dbReference type="AlphaFoldDB" id="A0A9P9YA44"/>
<dbReference type="GO" id="GO:0033499">
    <property type="term" value="P:galactose catabolic process via UDP-galactose, Leloir pathway"/>
    <property type="evidence" value="ECO:0007669"/>
    <property type="project" value="TreeGrafter"/>
</dbReference>
<evidence type="ECO:0000256" key="3">
    <source>
        <dbReference type="ARBA" id="ARBA00006206"/>
    </source>
</evidence>
<dbReference type="Gene3D" id="2.70.98.10">
    <property type="match status" value="1"/>
</dbReference>
<evidence type="ECO:0000313" key="9">
    <source>
        <dbReference type="EMBL" id="KAI8033181.1"/>
    </source>
</evidence>
<evidence type="ECO:0000313" key="10">
    <source>
        <dbReference type="Proteomes" id="UP001059596"/>
    </source>
</evidence>
<evidence type="ECO:0000256" key="5">
    <source>
        <dbReference type="ARBA" id="ARBA00023235"/>
    </source>
</evidence>
<comment type="caution">
    <text evidence="9">The sequence shown here is derived from an EMBL/GenBank/DDBJ whole genome shotgun (WGS) entry which is preliminary data.</text>
</comment>
<evidence type="ECO:0000256" key="6">
    <source>
        <dbReference type="ARBA" id="ARBA00023277"/>
    </source>
</evidence>
<keyword evidence="5" id="KW-0413">Isomerase</keyword>
<dbReference type="Pfam" id="PF01263">
    <property type="entry name" value="Aldose_epim"/>
    <property type="match status" value="1"/>
</dbReference>
<proteinExistence type="inferred from homology"/>